<evidence type="ECO:0000313" key="2">
    <source>
        <dbReference type="Proteomes" id="UP001207468"/>
    </source>
</evidence>
<dbReference type="Proteomes" id="UP001207468">
    <property type="component" value="Unassembled WGS sequence"/>
</dbReference>
<gene>
    <name evidence="1" type="ORF">F5148DRAFT_1153527</name>
</gene>
<proteinExistence type="predicted"/>
<protein>
    <submittedName>
        <fullName evidence="1">Uncharacterized protein</fullName>
    </submittedName>
</protein>
<keyword evidence="2" id="KW-1185">Reference proteome</keyword>
<organism evidence="1 2">
    <name type="scientific">Russula earlei</name>
    <dbReference type="NCBI Taxonomy" id="71964"/>
    <lineage>
        <taxon>Eukaryota</taxon>
        <taxon>Fungi</taxon>
        <taxon>Dikarya</taxon>
        <taxon>Basidiomycota</taxon>
        <taxon>Agaricomycotina</taxon>
        <taxon>Agaricomycetes</taxon>
        <taxon>Russulales</taxon>
        <taxon>Russulaceae</taxon>
        <taxon>Russula</taxon>
    </lineage>
</organism>
<name>A0ACC0TTA2_9AGAM</name>
<dbReference type="EMBL" id="JAGFNK010000604">
    <property type="protein sequence ID" value="KAI9447147.1"/>
    <property type="molecule type" value="Genomic_DNA"/>
</dbReference>
<comment type="caution">
    <text evidence="1">The sequence shown here is derived from an EMBL/GenBank/DDBJ whole genome shotgun (WGS) entry which is preliminary data.</text>
</comment>
<reference evidence="1" key="1">
    <citation type="submission" date="2021-03" db="EMBL/GenBank/DDBJ databases">
        <title>Evolutionary priming and transition to the ectomycorrhizal habit in an iconic lineage of mushroom-forming fungi: is preadaptation a requirement?</title>
        <authorList>
            <consortium name="DOE Joint Genome Institute"/>
            <person name="Looney B.P."/>
            <person name="Miyauchi S."/>
            <person name="Morin E."/>
            <person name="Drula E."/>
            <person name="Courty P.E."/>
            <person name="Chicoki N."/>
            <person name="Fauchery L."/>
            <person name="Kohler A."/>
            <person name="Kuo A."/>
            <person name="LaButti K."/>
            <person name="Pangilinan J."/>
            <person name="Lipzen A."/>
            <person name="Riley R."/>
            <person name="Andreopoulos W."/>
            <person name="He G."/>
            <person name="Johnson J."/>
            <person name="Barry K.W."/>
            <person name="Grigoriev I.V."/>
            <person name="Nagy L."/>
            <person name="Hibbett D."/>
            <person name="Henrissat B."/>
            <person name="Matheny P.B."/>
            <person name="Labbe J."/>
            <person name="Martin A.F."/>
        </authorList>
    </citation>
    <scope>NUCLEOTIDE SEQUENCE</scope>
    <source>
        <strain evidence="1">BPL698</strain>
    </source>
</reference>
<accession>A0ACC0TTA2</accession>
<sequence>MHTDVVSCVPAGFLTPLSFHLISSILSLGPSVLRTHLRVSGHVSPLGEGREFGGGGHGYCDGHAVSRSSEWKLERTGPLGTEVAWDRDRGGRSSRKDRRYEDEERSNLATESVLSLSEVVPVMYWLPATFSPPLSDFHSQSMIITMRTSAIVAFICLAMGVAPSFSLPSISVRSDPSRGSDRGTSQNGSNSGPPIQNGHDVLHYMDPDNPDLDLWVPLSDRDRIPQNMIIIGEGPRNPGWNHPPSNRNPPESSRSSTPVATDEQREANIILNYRGSDPTRTRSGDYFVKAQ</sequence>
<evidence type="ECO:0000313" key="1">
    <source>
        <dbReference type="EMBL" id="KAI9447147.1"/>
    </source>
</evidence>